<dbReference type="InterPro" id="IPR002048">
    <property type="entry name" value="EF_hand_dom"/>
</dbReference>
<proteinExistence type="predicted"/>
<reference evidence="4 5" key="1">
    <citation type="submission" date="2022-12" db="EMBL/GenBank/DDBJ databases">
        <title>Chromosome-level genome of Tegillarca granosa.</title>
        <authorList>
            <person name="Kim J."/>
        </authorList>
    </citation>
    <scope>NUCLEOTIDE SEQUENCE [LARGE SCALE GENOMIC DNA]</scope>
    <source>
        <strain evidence="4">Teg-2019</strain>
        <tissue evidence="4">Adductor muscle</tissue>
    </source>
</reference>
<evidence type="ECO:0000313" key="5">
    <source>
        <dbReference type="Proteomes" id="UP001217089"/>
    </source>
</evidence>
<feature type="signal peptide" evidence="2">
    <location>
        <begin position="1"/>
        <end position="17"/>
    </location>
</feature>
<dbReference type="Proteomes" id="UP001217089">
    <property type="component" value="Unassembled WGS sequence"/>
</dbReference>
<evidence type="ECO:0000256" key="2">
    <source>
        <dbReference type="SAM" id="SignalP"/>
    </source>
</evidence>
<dbReference type="Pfam" id="PF13202">
    <property type="entry name" value="EF-hand_5"/>
    <property type="match status" value="2"/>
</dbReference>
<name>A0ABQ9EAT1_TEGGR</name>
<accession>A0ABQ9EAT1</accession>
<dbReference type="EMBL" id="JARBDR010000919">
    <property type="protein sequence ID" value="KAJ8300657.1"/>
    <property type="molecule type" value="Genomic_DNA"/>
</dbReference>
<keyword evidence="2" id="KW-0732">Signal</keyword>
<dbReference type="InterPro" id="IPR011992">
    <property type="entry name" value="EF-hand-dom_pair"/>
</dbReference>
<dbReference type="PROSITE" id="PS50222">
    <property type="entry name" value="EF_HAND_2"/>
    <property type="match status" value="2"/>
</dbReference>
<dbReference type="SUPFAM" id="SSF47473">
    <property type="entry name" value="EF-hand"/>
    <property type="match status" value="1"/>
</dbReference>
<dbReference type="Gene3D" id="1.10.238.10">
    <property type="entry name" value="EF-hand"/>
    <property type="match status" value="2"/>
</dbReference>
<organism evidence="4 5">
    <name type="scientific">Tegillarca granosa</name>
    <name type="common">Malaysian cockle</name>
    <name type="synonym">Anadara granosa</name>
    <dbReference type="NCBI Taxonomy" id="220873"/>
    <lineage>
        <taxon>Eukaryota</taxon>
        <taxon>Metazoa</taxon>
        <taxon>Spiralia</taxon>
        <taxon>Lophotrochozoa</taxon>
        <taxon>Mollusca</taxon>
        <taxon>Bivalvia</taxon>
        <taxon>Autobranchia</taxon>
        <taxon>Pteriomorphia</taxon>
        <taxon>Arcoida</taxon>
        <taxon>Arcoidea</taxon>
        <taxon>Arcidae</taxon>
        <taxon>Tegillarca</taxon>
    </lineage>
</organism>
<gene>
    <name evidence="4" type="ORF">KUTeg_022176</name>
</gene>
<protein>
    <recommendedName>
        <fullName evidence="3">EF-hand domain-containing protein</fullName>
    </recommendedName>
</protein>
<feature type="domain" description="EF-hand" evidence="3">
    <location>
        <begin position="115"/>
        <end position="150"/>
    </location>
</feature>
<feature type="non-terminal residue" evidence="4">
    <location>
        <position position="321"/>
    </location>
</feature>
<sequence>MALLYILGFLLLAGCQALPQPQLDDAATDQAIAAFRHTLNQSVAKLWADVDYNNDSIFTLSCSSNVNLIYLPLQTDKIIDVKVILYSTLAQTVCLDDSLVTKQEFDTHFAQSGSGLSPIADELFRELDMNHDGSVSEGDLNLYYVRMDANILPRTGKTLCTEKLTTYQVPNTENGVTLSLNSNDDGQVEKQEFEAYFTKLLVILLRIQLEKVSTTVVPTTESPLLAKFKGIVDKEVKILWTLVDFNNDTQFNMADMKTIFADYDTNNDGGITMAEFKTRFSANVPSLQLVEGELFRELDMNHDDVIRRHDLELYFQMIDQN</sequence>
<evidence type="ECO:0000313" key="4">
    <source>
        <dbReference type="EMBL" id="KAJ8300657.1"/>
    </source>
</evidence>
<evidence type="ECO:0000256" key="1">
    <source>
        <dbReference type="ARBA" id="ARBA00022837"/>
    </source>
</evidence>
<comment type="caution">
    <text evidence="4">The sequence shown here is derived from an EMBL/GenBank/DDBJ whole genome shotgun (WGS) entry which is preliminary data.</text>
</comment>
<feature type="domain" description="EF-hand" evidence="3">
    <location>
        <begin position="251"/>
        <end position="286"/>
    </location>
</feature>
<keyword evidence="1" id="KW-0106">Calcium</keyword>
<evidence type="ECO:0000259" key="3">
    <source>
        <dbReference type="PROSITE" id="PS50222"/>
    </source>
</evidence>
<dbReference type="SMART" id="SM00054">
    <property type="entry name" value="EFh"/>
    <property type="match status" value="2"/>
</dbReference>
<keyword evidence="5" id="KW-1185">Reference proteome</keyword>
<dbReference type="InterPro" id="IPR018247">
    <property type="entry name" value="EF_Hand_1_Ca_BS"/>
</dbReference>
<feature type="chain" id="PRO_5046103953" description="EF-hand domain-containing protein" evidence="2">
    <location>
        <begin position="18"/>
        <end position="321"/>
    </location>
</feature>
<dbReference type="PROSITE" id="PS00018">
    <property type="entry name" value="EF_HAND_1"/>
    <property type="match status" value="1"/>
</dbReference>